<reference evidence="2" key="2">
    <citation type="submission" date="2025-09" db="UniProtKB">
        <authorList>
            <consortium name="Ensembl"/>
        </authorList>
    </citation>
    <scope>IDENTIFICATION</scope>
</reference>
<evidence type="ECO:0000256" key="1">
    <source>
        <dbReference type="SAM" id="MobiDB-lite"/>
    </source>
</evidence>
<dbReference type="InterPro" id="IPR051147">
    <property type="entry name" value="CFAP_domain-containing"/>
</dbReference>
<evidence type="ECO:0000313" key="2">
    <source>
        <dbReference type="Ensembl" id="ENSSTUP00000073770.1"/>
    </source>
</evidence>
<dbReference type="GeneTree" id="ENSGT00970000193995"/>
<dbReference type="Ensembl" id="ENSSTUT00000078339.1">
    <property type="protein sequence ID" value="ENSSTUP00000073770.1"/>
    <property type="gene ID" value="ENSSTUG00000032270.1"/>
</dbReference>
<feature type="region of interest" description="Disordered" evidence="1">
    <location>
        <begin position="207"/>
        <end position="227"/>
    </location>
</feature>
<dbReference type="OMA" id="EARTHCK"/>
<dbReference type="PANTHER" id="PTHR21683">
    <property type="entry name" value="COILED-COIL DOMAIN-CONTAINING PROTEIN 42 LIKE-2-LIKE-RELATED"/>
    <property type="match status" value="1"/>
</dbReference>
<name>A0A674BQT9_SALTR</name>
<protein>
    <submittedName>
        <fullName evidence="2">Uncharacterized protein</fullName>
    </submittedName>
</protein>
<dbReference type="AlphaFoldDB" id="A0A674BQT9"/>
<dbReference type="Proteomes" id="UP000472277">
    <property type="component" value="Chromosome 28"/>
</dbReference>
<keyword evidence="3" id="KW-1185">Reference proteome</keyword>
<reference evidence="2" key="1">
    <citation type="submission" date="2025-08" db="UniProtKB">
        <authorList>
            <consortium name="Ensembl"/>
        </authorList>
    </citation>
    <scope>IDENTIFICATION</scope>
</reference>
<dbReference type="InParanoid" id="A0A674BQT9"/>
<feature type="compositionally biased region" description="Basic and acidic residues" evidence="1">
    <location>
        <begin position="215"/>
        <end position="227"/>
    </location>
</feature>
<dbReference type="PANTHER" id="PTHR21683:SF8">
    <property type="entry name" value="COILED-COIL DOMAIN-CONTAINING PROTEIN 42"/>
    <property type="match status" value="1"/>
</dbReference>
<dbReference type="GO" id="GO:0007286">
    <property type="term" value="P:spermatid development"/>
    <property type="evidence" value="ECO:0007669"/>
    <property type="project" value="TreeGrafter"/>
</dbReference>
<accession>A0A674BQT9</accession>
<evidence type="ECO:0000313" key="3">
    <source>
        <dbReference type="Proteomes" id="UP000472277"/>
    </source>
</evidence>
<sequence length="227" mass="26255">SLLQKRREDMEVHKAMKRQREVKHISNISRNLAQSSSCMIVSLYILFGFQDFESTLRALRIHKNELIEKFQVDMVTLQEDTKALIKERDCLGKRVQKNAIYPHYLDKVVQDLRSIQFQEARQVMSRYGTLMLTQEDLVPTTQQNQDSTEKARLQSQLDKAHAEGIIWESRWAHIQNTAAKKTLLLCTIKMATINLYQSVCKRAKDTGDLPVAPEDPPKQLEKVCGEL</sequence>
<proteinExistence type="predicted"/>
<organism evidence="2 3">
    <name type="scientific">Salmo trutta</name>
    <name type="common">Brown trout</name>
    <dbReference type="NCBI Taxonomy" id="8032"/>
    <lineage>
        <taxon>Eukaryota</taxon>
        <taxon>Metazoa</taxon>
        <taxon>Chordata</taxon>
        <taxon>Craniata</taxon>
        <taxon>Vertebrata</taxon>
        <taxon>Euteleostomi</taxon>
        <taxon>Actinopterygii</taxon>
        <taxon>Neopterygii</taxon>
        <taxon>Teleostei</taxon>
        <taxon>Protacanthopterygii</taxon>
        <taxon>Salmoniformes</taxon>
        <taxon>Salmonidae</taxon>
        <taxon>Salmoninae</taxon>
        <taxon>Salmo</taxon>
    </lineage>
</organism>